<evidence type="ECO:0000313" key="4">
    <source>
        <dbReference type="Proteomes" id="UP001177140"/>
    </source>
</evidence>
<evidence type="ECO:0000256" key="1">
    <source>
        <dbReference type="SAM" id="MobiDB-lite"/>
    </source>
</evidence>
<dbReference type="Proteomes" id="UP001177140">
    <property type="component" value="Unassembled WGS sequence"/>
</dbReference>
<dbReference type="Gene3D" id="1.20.1280.50">
    <property type="match status" value="1"/>
</dbReference>
<dbReference type="Pfam" id="PF00646">
    <property type="entry name" value="F-box"/>
    <property type="match status" value="1"/>
</dbReference>
<feature type="compositionally biased region" description="Basic residues" evidence="1">
    <location>
        <begin position="25"/>
        <end position="35"/>
    </location>
</feature>
<keyword evidence="4" id="KW-1185">Reference proteome</keyword>
<reference evidence="3" key="1">
    <citation type="submission" date="2022-03" db="EMBL/GenBank/DDBJ databases">
        <title>A functionally conserved STORR gene fusion in Papaver species that diverged 16.8 million years ago.</title>
        <authorList>
            <person name="Catania T."/>
        </authorList>
    </citation>
    <scope>NUCLEOTIDE SEQUENCE</scope>
    <source>
        <strain evidence="3">S-191538</strain>
    </source>
</reference>
<protein>
    <recommendedName>
        <fullName evidence="2">F-box domain-containing protein</fullName>
    </recommendedName>
</protein>
<dbReference type="SUPFAM" id="SSF81383">
    <property type="entry name" value="F-box domain"/>
    <property type="match status" value="1"/>
</dbReference>
<dbReference type="InterPro" id="IPR050796">
    <property type="entry name" value="SCF_F-box_component"/>
</dbReference>
<dbReference type="PANTHER" id="PTHR31672">
    <property type="entry name" value="BNACNNG10540D PROTEIN"/>
    <property type="match status" value="1"/>
</dbReference>
<dbReference type="InterPro" id="IPR001810">
    <property type="entry name" value="F-box_dom"/>
</dbReference>
<proteinExistence type="predicted"/>
<evidence type="ECO:0000313" key="3">
    <source>
        <dbReference type="EMBL" id="MCL7041638.1"/>
    </source>
</evidence>
<feature type="region of interest" description="Disordered" evidence="1">
    <location>
        <begin position="1"/>
        <end position="40"/>
    </location>
</feature>
<dbReference type="EMBL" id="JAJJMA010225937">
    <property type="protein sequence ID" value="MCL7041638.1"/>
    <property type="molecule type" value="Genomic_DNA"/>
</dbReference>
<feature type="domain" description="F-box" evidence="2">
    <location>
        <begin position="53"/>
        <end position="82"/>
    </location>
</feature>
<dbReference type="InterPro" id="IPR036047">
    <property type="entry name" value="F-box-like_dom_sf"/>
</dbReference>
<dbReference type="PANTHER" id="PTHR31672:SF13">
    <property type="entry name" value="F-BOX PROTEIN CPR30-LIKE"/>
    <property type="match status" value="1"/>
</dbReference>
<gene>
    <name evidence="3" type="ORF">MKW94_025684</name>
</gene>
<accession>A0AA42AUG4</accession>
<comment type="caution">
    <text evidence="3">The sequence shown here is derived from an EMBL/GenBank/DDBJ whole genome shotgun (WGS) entry which is preliminary data.</text>
</comment>
<evidence type="ECO:0000259" key="2">
    <source>
        <dbReference type="Pfam" id="PF00646"/>
    </source>
</evidence>
<name>A0AA42AUG4_PAPNU</name>
<sequence>MLNEHSRQRASRINRENKDKELGVKKKNNKRKSRRSNNPATSSIVVDDNVVCFHILCRLPVKSLACFKCVCKRWKLIIEQDPHFINLHLTHSEKRPGLFLHLPKSGGRESGCRSDYESFISADLHLSGRGANVHTIRRTKVSYREILGPITGLNQHHG</sequence>
<dbReference type="AlphaFoldDB" id="A0AA42AUG4"/>
<feature type="compositionally biased region" description="Basic and acidic residues" evidence="1">
    <location>
        <begin position="1"/>
        <end position="24"/>
    </location>
</feature>
<organism evidence="3 4">
    <name type="scientific">Papaver nudicaule</name>
    <name type="common">Iceland poppy</name>
    <dbReference type="NCBI Taxonomy" id="74823"/>
    <lineage>
        <taxon>Eukaryota</taxon>
        <taxon>Viridiplantae</taxon>
        <taxon>Streptophyta</taxon>
        <taxon>Embryophyta</taxon>
        <taxon>Tracheophyta</taxon>
        <taxon>Spermatophyta</taxon>
        <taxon>Magnoliopsida</taxon>
        <taxon>Ranunculales</taxon>
        <taxon>Papaveraceae</taxon>
        <taxon>Papaveroideae</taxon>
        <taxon>Papaver</taxon>
    </lineage>
</organism>